<feature type="compositionally biased region" description="Polar residues" evidence="3">
    <location>
        <begin position="673"/>
        <end position="697"/>
    </location>
</feature>
<dbReference type="InterPro" id="IPR001452">
    <property type="entry name" value="SH3_domain"/>
</dbReference>
<dbReference type="PRINTS" id="PR00452">
    <property type="entry name" value="SH3DOMAIN"/>
</dbReference>
<dbReference type="InterPro" id="IPR035468">
    <property type="entry name" value="SH3D21_SH3"/>
</dbReference>
<evidence type="ECO:0000256" key="2">
    <source>
        <dbReference type="PROSITE-ProRule" id="PRU00192"/>
    </source>
</evidence>
<gene>
    <name evidence="5 7" type="primary">Sh3d21</name>
</gene>
<dbReference type="AlphaFoldDB" id="A0A8I6AJ24"/>
<reference evidence="5" key="1">
    <citation type="submission" date="2024-01" db="EMBL/GenBank/DDBJ databases">
        <title>GRCr8: a new rat reference genome assembly contstructed from accurate long reads and long range scaffolding.</title>
        <authorList>
            <person name="Doris P.A."/>
            <person name="Kalbfleisch T."/>
            <person name="Li K."/>
            <person name="Howe K."/>
            <person name="Wood J."/>
        </authorList>
    </citation>
    <scope>NUCLEOTIDE SEQUENCE [LARGE SCALE GENOMIC DNA]</scope>
    <source>
        <strain evidence="5">Brown Norway</strain>
    </source>
</reference>
<dbReference type="InterPro" id="IPR036028">
    <property type="entry name" value="SH3-like_dom_sf"/>
</dbReference>
<accession>A0A8I6AJ24</accession>
<dbReference type="CDD" id="cd11874">
    <property type="entry name" value="SH3_CD2AP-like_2"/>
    <property type="match status" value="1"/>
</dbReference>
<dbReference type="OrthoDB" id="73680at2759"/>
<reference evidence="5" key="3">
    <citation type="submission" date="2025-09" db="UniProtKB">
        <authorList>
            <consortium name="Ensembl"/>
        </authorList>
    </citation>
    <scope>IDENTIFICATION</scope>
    <source>
        <strain evidence="5">Brown Norway</strain>
    </source>
</reference>
<dbReference type="Pfam" id="PF14604">
    <property type="entry name" value="SH3_9"/>
    <property type="match status" value="2"/>
</dbReference>
<feature type="domain" description="SH3" evidence="4">
    <location>
        <begin position="218"/>
        <end position="279"/>
    </location>
</feature>
<dbReference type="RGD" id="1305090">
    <property type="gene designation" value="Sh3d21"/>
</dbReference>
<dbReference type="Pfam" id="PF07653">
    <property type="entry name" value="SH3_2"/>
    <property type="match status" value="1"/>
</dbReference>
<feature type="region of interest" description="Disordered" evidence="3">
    <location>
        <begin position="481"/>
        <end position="628"/>
    </location>
</feature>
<feature type="compositionally biased region" description="Basic and acidic residues" evidence="3">
    <location>
        <begin position="417"/>
        <end position="429"/>
    </location>
</feature>
<dbReference type="Ensembl" id="ENSRNOT00000106147.2">
    <property type="protein sequence ID" value="ENSRNOP00000092858.2"/>
    <property type="gene ID" value="ENSRNOG00000024566.8"/>
</dbReference>
<keyword evidence="1 2" id="KW-0728">SH3 domain</keyword>
<dbReference type="InterPro" id="IPR050384">
    <property type="entry name" value="Endophilin_SH3RF"/>
</dbReference>
<evidence type="ECO:0000259" key="4">
    <source>
        <dbReference type="PROSITE" id="PS50002"/>
    </source>
</evidence>
<feature type="domain" description="SH3" evidence="4">
    <location>
        <begin position="36"/>
        <end position="96"/>
    </location>
</feature>
<evidence type="ECO:0000313" key="6">
    <source>
        <dbReference type="Proteomes" id="UP000002494"/>
    </source>
</evidence>
<dbReference type="Proteomes" id="UP000002494">
    <property type="component" value="Chromosome 5"/>
</dbReference>
<dbReference type="GeneTree" id="ENSGT00940000160627"/>
<dbReference type="FunCoup" id="A0A8I6AJ24">
    <property type="interactions" value="17"/>
</dbReference>
<evidence type="ECO:0000256" key="3">
    <source>
        <dbReference type="SAM" id="MobiDB-lite"/>
    </source>
</evidence>
<sequence>MTRVSASSTSSLLPGGLARPPRTNTKSDGQAVQGAPEIMEVLVLARYRAQTEDELSLAPGDVIQQVCAVPARGWLLGELRGRRGLFPKRLVQEIPEALRGVTESRPRFPRRRGHPIDSQSPQRWCKVNFNYSPEQADELKLQIGEILEVIKEIEDGWWLGKKNGQLGAFPSNFVELLDSGPPSLGNTDMPSIIPTSQRPPKLSNLTYDSPPDYLRTVSCPETCRVLFDYQPEAPDELALQKGDLVKVLRKTTEDKGWWEGECQGRRGVFPDNFVIPPPPIRKLIPRKIISRESAPIKETKKLMPKSSLPTVKKLAAAAPAPSKAKPPSTLNVDSQKRPSRNSGFNGGCLNAGSRQPGRKGSRTLQHSASSQEDEQKSPGKGPSRSKTPTSEKSRLPEKALDPEPIPAPDKVSTPKDLVPEKAPDSDKIPTTENTTLVKAVTPESALSGDEPAKDEALDLKTAPHVDSAPALVKILTPEHMIFKEEPSKDNIQYQHSPQEETTQRSESFISPNDIQVQGEYSPQPNSSDPSCCGVKQVSGSPAQSKAEDVSAMEEANFLRKPLAKDEITPNSALPKKLPSEGAGPQKQVLPQESVPTPQVPHTVKKIPDPEAPTLQPSVPLTSPKSKNDSVDELELLKAEVNSLKNRLALLELKLEQKMGEVWKELKTEKLQSPEVQMTQRNQKSFKHAQTQTETQTE</sequence>
<feature type="compositionally biased region" description="Polar residues" evidence="3">
    <location>
        <begin position="614"/>
        <end position="624"/>
    </location>
</feature>
<evidence type="ECO:0000313" key="7">
    <source>
        <dbReference type="RGD" id="1305090"/>
    </source>
</evidence>
<evidence type="ECO:0000256" key="1">
    <source>
        <dbReference type="ARBA" id="ARBA00022443"/>
    </source>
</evidence>
<feature type="compositionally biased region" description="Low complexity" evidence="3">
    <location>
        <begin position="312"/>
        <end position="328"/>
    </location>
</feature>
<dbReference type="PANTHER" id="PTHR14167:SF28">
    <property type="entry name" value="SH3 DOMAIN-CONTAINING PROTEIN 21"/>
    <property type="match status" value="1"/>
</dbReference>
<dbReference type="PROSITE" id="PS50002">
    <property type="entry name" value="SH3"/>
    <property type="match status" value="3"/>
</dbReference>
<feature type="compositionally biased region" description="Polar residues" evidence="3">
    <location>
        <begin position="504"/>
        <end position="529"/>
    </location>
</feature>
<feature type="domain" description="SH3" evidence="4">
    <location>
        <begin position="120"/>
        <end position="179"/>
    </location>
</feature>
<proteinExistence type="predicted"/>
<dbReference type="SMART" id="SM00326">
    <property type="entry name" value="SH3"/>
    <property type="match status" value="3"/>
</dbReference>
<dbReference type="OMA" id="KGPRVNK"/>
<protein>
    <submittedName>
        <fullName evidence="5">SH3 domain containing 21</fullName>
    </submittedName>
</protein>
<feature type="compositionally biased region" description="Polar residues" evidence="3">
    <location>
        <begin position="1"/>
        <end position="12"/>
    </location>
</feature>
<evidence type="ECO:0000313" key="5">
    <source>
        <dbReference type="Ensembl" id="ENSRNOP00000092858.2"/>
    </source>
</evidence>
<feature type="region of interest" description="Disordered" evidence="3">
    <location>
        <begin position="1"/>
        <end position="32"/>
    </location>
</feature>
<name>A0A8I6AJ24_RAT</name>
<dbReference type="AGR" id="RGD:1305090"/>
<dbReference type="GO" id="GO:0016477">
    <property type="term" value="P:cell migration"/>
    <property type="evidence" value="ECO:0000318"/>
    <property type="project" value="GO_Central"/>
</dbReference>
<feature type="region of interest" description="Disordered" evidence="3">
    <location>
        <begin position="672"/>
        <end position="697"/>
    </location>
</feature>
<dbReference type="PANTHER" id="PTHR14167">
    <property type="entry name" value="SH3 DOMAIN-CONTAINING"/>
    <property type="match status" value="1"/>
</dbReference>
<feature type="region of interest" description="Disordered" evidence="3">
    <location>
        <begin position="295"/>
        <end position="453"/>
    </location>
</feature>
<reference evidence="5" key="2">
    <citation type="submission" date="2025-08" db="UniProtKB">
        <authorList>
            <consortium name="Ensembl"/>
        </authorList>
    </citation>
    <scope>IDENTIFICATION</scope>
    <source>
        <strain evidence="5">Brown Norway</strain>
    </source>
</reference>
<feature type="compositionally biased region" description="Basic and acidic residues" evidence="3">
    <location>
        <begin position="389"/>
        <end position="401"/>
    </location>
</feature>
<organism evidence="5 6">
    <name type="scientific">Rattus norvegicus</name>
    <name type="common">Rat</name>
    <dbReference type="NCBI Taxonomy" id="10116"/>
    <lineage>
        <taxon>Eukaryota</taxon>
        <taxon>Metazoa</taxon>
        <taxon>Chordata</taxon>
        <taxon>Craniata</taxon>
        <taxon>Vertebrata</taxon>
        <taxon>Euteleostomi</taxon>
        <taxon>Mammalia</taxon>
        <taxon>Eutheria</taxon>
        <taxon>Euarchontoglires</taxon>
        <taxon>Glires</taxon>
        <taxon>Rodentia</taxon>
        <taxon>Myomorpha</taxon>
        <taxon>Muroidea</taxon>
        <taxon>Muridae</taxon>
        <taxon>Murinae</taxon>
        <taxon>Rattus</taxon>
    </lineage>
</organism>
<dbReference type="GO" id="GO:0007015">
    <property type="term" value="P:actin filament organization"/>
    <property type="evidence" value="ECO:0000318"/>
    <property type="project" value="GO_Central"/>
</dbReference>
<dbReference type="CDD" id="cd12142">
    <property type="entry name" value="SH3_D21-like"/>
    <property type="match status" value="1"/>
</dbReference>
<keyword evidence="6" id="KW-1185">Reference proteome</keyword>
<dbReference type="Gene3D" id="2.30.30.40">
    <property type="entry name" value="SH3 Domains"/>
    <property type="match status" value="3"/>
</dbReference>
<dbReference type="SUPFAM" id="SSF50044">
    <property type="entry name" value="SH3-domain"/>
    <property type="match status" value="3"/>
</dbReference>